<dbReference type="InterPro" id="IPR006860">
    <property type="entry name" value="FecR"/>
</dbReference>
<protein>
    <submittedName>
        <fullName evidence="4">Iron dicitrate transporter FecR</fullName>
    </submittedName>
</protein>
<evidence type="ECO:0000313" key="4">
    <source>
        <dbReference type="EMBL" id="GGH64978.1"/>
    </source>
</evidence>
<dbReference type="RefSeq" id="WP_188951659.1">
    <property type="nucleotide sequence ID" value="NZ_BMIB01000002.1"/>
</dbReference>
<dbReference type="AlphaFoldDB" id="A0A917IUN0"/>
<proteinExistence type="predicted"/>
<dbReference type="InterPro" id="IPR012373">
    <property type="entry name" value="Ferrdict_sens_TM"/>
</dbReference>
<feature type="transmembrane region" description="Helical" evidence="1">
    <location>
        <begin position="89"/>
        <end position="108"/>
    </location>
</feature>
<keyword evidence="5" id="KW-1185">Reference proteome</keyword>
<keyword evidence="1" id="KW-1133">Transmembrane helix</keyword>
<dbReference type="Gene3D" id="3.55.50.30">
    <property type="match status" value="1"/>
</dbReference>
<dbReference type="InterPro" id="IPR032508">
    <property type="entry name" value="FecR_C"/>
</dbReference>
<feature type="domain" description="Protein FecR C-terminal" evidence="3">
    <location>
        <begin position="318"/>
        <end position="386"/>
    </location>
</feature>
<organism evidence="4 5">
    <name type="scientific">Filimonas zeae</name>
    <dbReference type="NCBI Taxonomy" id="1737353"/>
    <lineage>
        <taxon>Bacteria</taxon>
        <taxon>Pseudomonadati</taxon>
        <taxon>Bacteroidota</taxon>
        <taxon>Chitinophagia</taxon>
        <taxon>Chitinophagales</taxon>
        <taxon>Chitinophagaceae</taxon>
        <taxon>Filimonas</taxon>
    </lineage>
</organism>
<comment type="caution">
    <text evidence="4">The sequence shown here is derived from an EMBL/GenBank/DDBJ whole genome shotgun (WGS) entry which is preliminary data.</text>
</comment>
<evidence type="ECO:0000259" key="2">
    <source>
        <dbReference type="Pfam" id="PF04773"/>
    </source>
</evidence>
<dbReference type="PANTHER" id="PTHR30273">
    <property type="entry name" value="PERIPLASMIC SIGNAL SENSOR AND SIGMA FACTOR ACTIVATOR FECR-RELATED"/>
    <property type="match status" value="1"/>
</dbReference>
<keyword evidence="1" id="KW-0812">Transmembrane</keyword>
<reference evidence="4" key="1">
    <citation type="journal article" date="2014" name="Int. J. Syst. Evol. Microbiol.">
        <title>Complete genome sequence of Corynebacterium casei LMG S-19264T (=DSM 44701T), isolated from a smear-ripened cheese.</title>
        <authorList>
            <consortium name="US DOE Joint Genome Institute (JGI-PGF)"/>
            <person name="Walter F."/>
            <person name="Albersmeier A."/>
            <person name="Kalinowski J."/>
            <person name="Ruckert C."/>
        </authorList>
    </citation>
    <scope>NUCLEOTIDE SEQUENCE</scope>
    <source>
        <strain evidence="4">CGMCC 1.15290</strain>
    </source>
</reference>
<evidence type="ECO:0000259" key="3">
    <source>
        <dbReference type="Pfam" id="PF16344"/>
    </source>
</evidence>
<evidence type="ECO:0000313" key="5">
    <source>
        <dbReference type="Proteomes" id="UP000627292"/>
    </source>
</evidence>
<sequence>MERPRAEYLFQKWVQQQCTAAEKAELLALLETDETGIQQLLDEYIEKREEKPLLSDEAAEGILTAVFQAEDQGDKVVPMPVAARKTGRWLWWSAAVMIPAAVVGWLLWNKPAAEPEKTTAQTQVQPGSDKAVLVLESGEEIALEGGKEQKGDVPEGQGFVIMEQGVLKYRNIPAAVPDGMHTLRTPRGGKFQLLLPDGTHVWLNAASTLRFPTAFTGRERRVELNGEAYFDVAANAGSAFYVKADSMQVNVLGTGFNVMAYPEEGPAKTTLVQGSLQVKQGHSAVVLKPGQQAEPKADGKLQVKDADLEVALAWKEDKFRFRDADIKTIMRQVARWYNIQVSYEGDVRGRRLSGMVMRSSGIKDMLDVLEEAGNVHFLLEDDKVTVLEGKNR</sequence>
<dbReference type="Pfam" id="PF16344">
    <property type="entry name" value="FecR_C"/>
    <property type="match status" value="1"/>
</dbReference>
<keyword evidence="1" id="KW-0472">Membrane</keyword>
<dbReference type="EMBL" id="BMIB01000002">
    <property type="protein sequence ID" value="GGH64978.1"/>
    <property type="molecule type" value="Genomic_DNA"/>
</dbReference>
<dbReference type="Gene3D" id="2.60.120.1440">
    <property type="match status" value="1"/>
</dbReference>
<feature type="domain" description="FecR protein" evidence="2">
    <location>
        <begin position="182"/>
        <end position="275"/>
    </location>
</feature>
<name>A0A917IUN0_9BACT</name>
<dbReference type="Proteomes" id="UP000627292">
    <property type="component" value="Unassembled WGS sequence"/>
</dbReference>
<dbReference type="Pfam" id="PF04773">
    <property type="entry name" value="FecR"/>
    <property type="match status" value="1"/>
</dbReference>
<accession>A0A917IUN0</accession>
<evidence type="ECO:0000256" key="1">
    <source>
        <dbReference type="SAM" id="Phobius"/>
    </source>
</evidence>
<dbReference type="PANTHER" id="PTHR30273:SF2">
    <property type="entry name" value="PROTEIN FECR"/>
    <property type="match status" value="1"/>
</dbReference>
<dbReference type="GO" id="GO:0016989">
    <property type="term" value="F:sigma factor antagonist activity"/>
    <property type="evidence" value="ECO:0007669"/>
    <property type="project" value="TreeGrafter"/>
</dbReference>
<gene>
    <name evidence="4" type="ORF">GCM10011379_17620</name>
</gene>
<reference evidence="4" key="2">
    <citation type="submission" date="2020-09" db="EMBL/GenBank/DDBJ databases">
        <authorList>
            <person name="Sun Q."/>
            <person name="Zhou Y."/>
        </authorList>
    </citation>
    <scope>NUCLEOTIDE SEQUENCE</scope>
    <source>
        <strain evidence="4">CGMCC 1.15290</strain>
    </source>
</reference>